<proteinExistence type="predicted"/>
<dbReference type="Gene3D" id="2.60.40.1080">
    <property type="match status" value="3"/>
</dbReference>
<feature type="signal peptide" evidence="1">
    <location>
        <begin position="1"/>
        <end position="26"/>
    </location>
</feature>
<keyword evidence="1" id="KW-0732">Signal</keyword>
<keyword evidence="4" id="KW-1185">Reference proteome</keyword>
<feature type="domain" description="BIG2" evidence="2">
    <location>
        <begin position="216"/>
        <end position="293"/>
    </location>
</feature>
<gene>
    <name evidence="3" type="ORF">DXD04_11575</name>
</gene>
<dbReference type="InterPro" id="IPR003343">
    <property type="entry name" value="Big_2"/>
</dbReference>
<dbReference type="AlphaFoldDB" id="A0A3E4MWR9"/>
<protein>
    <submittedName>
        <fullName evidence="3">DUF4979 domain-containing protein</fullName>
    </submittedName>
</protein>
<dbReference type="EMBL" id="QSQT01000021">
    <property type="protein sequence ID" value="RGK53974.1"/>
    <property type="molecule type" value="Genomic_DNA"/>
</dbReference>
<evidence type="ECO:0000256" key="1">
    <source>
        <dbReference type="SAM" id="SignalP"/>
    </source>
</evidence>
<accession>A0A3E4MWR9</accession>
<evidence type="ECO:0000313" key="3">
    <source>
        <dbReference type="EMBL" id="RGK53974.1"/>
    </source>
</evidence>
<dbReference type="SUPFAM" id="SSF49373">
    <property type="entry name" value="Invasin/intimin cell-adhesion fragments"/>
    <property type="match status" value="3"/>
</dbReference>
<dbReference type="Proteomes" id="UP000260862">
    <property type="component" value="Unassembled WGS sequence"/>
</dbReference>
<feature type="chain" id="PRO_5017600433" evidence="1">
    <location>
        <begin position="27"/>
        <end position="483"/>
    </location>
</feature>
<dbReference type="InterPro" id="IPR008964">
    <property type="entry name" value="Invasin/intimin_cell_adhesion"/>
</dbReference>
<dbReference type="SMART" id="SM00635">
    <property type="entry name" value="BID_2"/>
    <property type="match status" value="3"/>
</dbReference>
<name>A0A3E4MWR9_9BACT</name>
<sequence>MTYKNILYKGCAAVCLIGTMASMVSCNDEMVSPEMNEKVLISDINLDVTPVLPLLVGSDTILNYSVLPENASDKGVIWKSGSPEIASVDEEGRIKAVHAGTAIISVMPAVGFAVTSTVEIKVVDEIIFIEDINLDMTENELEVYETASLQLRWQTIPSDPTYPTLKWESLTPEIATVTEDGVVKGVKAGTARVKATATDGKHFTKEFTITVKPIIFIETLSFVKESDKLALGEVYVPQLNVKPGNATLSALKWESSKPEVVEVDENGHFIAKKYGTAVVTATADYGDGNPISASMNVIVAEGKMNDSFEFMNSWENFNGQCLEFNWLEDQGILSLFPGADKNYKAIRIKRTGGFEFNVANYPILAFKVRFPKDVFEVSEKMEWYLDMWGGLSSGGKYGADTNKGNKAMEVLDCGDYKVFYADFTKKKVNTEMMPTKLQKVDNVVFEIWKIWYEADETGTIDVDWIKTFESEEALKSLINEEKK</sequence>
<organism evidence="3 4">
    <name type="scientific">Phocaeicola plebeius</name>
    <dbReference type="NCBI Taxonomy" id="310297"/>
    <lineage>
        <taxon>Bacteria</taxon>
        <taxon>Pseudomonadati</taxon>
        <taxon>Bacteroidota</taxon>
        <taxon>Bacteroidia</taxon>
        <taxon>Bacteroidales</taxon>
        <taxon>Bacteroidaceae</taxon>
        <taxon>Phocaeicola</taxon>
    </lineage>
</organism>
<dbReference type="Pfam" id="PF02368">
    <property type="entry name" value="Big_2"/>
    <property type="match status" value="2"/>
</dbReference>
<evidence type="ECO:0000313" key="4">
    <source>
        <dbReference type="Proteomes" id="UP000260862"/>
    </source>
</evidence>
<dbReference type="RefSeq" id="WP_117673393.1">
    <property type="nucleotide sequence ID" value="NZ_CABOGR010000021.1"/>
</dbReference>
<evidence type="ECO:0000259" key="2">
    <source>
        <dbReference type="SMART" id="SM00635"/>
    </source>
</evidence>
<feature type="domain" description="BIG2" evidence="2">
    <location>
        <begin position="42"/>
        <end position="118"/>
    </location>
</feature>
<reference evidence="3 4" key="1">
    <citation type="submission" date="2018-08" db="EMBL/GenBank/DDBJ databases">
        <title>A genome reference for cultivated species of the human gut microbiota.</title>
        <authorList>
            <person name="Zou Y."/>
            <person name="Xue W."/>
            <person name="Luo G."/>
        </authorList>
    </citation>
    <scope>NUCLEOTIDE SEQUENCE [LARGE SCALE GENOMIC DNA]</scope>
    <source>
        <strain evidence="3 4">TF10-3AC</strain>
    </source>
</reference>
<comment type="caution">
    <text evidence="3">The sequence shown here is derived from an EMBL/GenBank/DDBJ whole genome shotgun (WGS) entry which is preliminary data.</text>
</comment>
<dbReference type="PROSITE" id="PS51257">
    <property type="entry name" value="PROKAR_LIPOPROTEIN"/>
    <property type="match status" value="1"/>
</dbReference>
<feature type="domain" description="BIG2" evidence="2">
    <location>
        <begin position="130"/>
        <end position="205"/>
    </location>
</feature>